<dbReference type="SMART" id="SM00360">
    <property type="entry name" value="RRM"/>
    <property type="match status" value="1"/>
</dbReference>
<evidence type="ECO:0000256" key="8">
    <source>
        <dbReference type="ARBA" id="ARBA00022840"/>
    </source>
</evidence>
<dbReference type="CDD" id="cd20354">
    <property type="entry name" value="Rcat_RBR_RNF14"/>
    <property type="match status" value="1"/>
</dbReference>
<dbReference type="Gene3D" id="1.20.120.1750">
    <property type="match status" value="1"/>
</dbReference>
<dbReference type="OrthoDB" id="9985601at2759"/>
<evidence type="ECO:0000256" key="7">
    <source>
        <dbReference type="ARBA" id="ARBA00022833"/>
    </source>
</evidence>
<dbReference type="SMART" id="SM00487">
    <property type="entry name" value="DEXDc"/>
    <property type="match status" value="1"/>
</dbReference>
<evidence type="ECO:0000313" key="20">
    <source>
        <dbReference type="EMBL" id="CAF4598915.1"/>
    </source>
</evidence>
<dbReference type="InterPro" id="IPR012677">
    <property type="entry name" value="Nucleotide-bd_a/b_plait_sf"/>
</dbReference>
<dbReference type="Proteomes" id="UP000663862">
    <property type="component" value="Unassembled WGS sequence"/>
</dbReference>
<keyword evidence="2" id="KW-0479">Metal-binding</keyword>
<evidence type="ECO:0000256" key="5">
    <source>
        <dbReference type="ARBA" id="ARBA00022786"/>
    </source>
</evidence>
<comment type="similarity">
    <text evidence="9">Belongs to the RBR family. RNF14 subfamily.</text>
</comment>
<dbReference type="PROSITE" id="PS00518">
    <property type="entry name" value="ZF_RING_1"/>
    <property type="match status" value="1"/>
</dbReference>
<feature type="domain" description="Helicase C-terminal" evidence="15">
    <location>
        <begin position="455"/>
        <end position="562"/>
    </location>
</feature>
<feature type="compositionally biased region" description="Basic residues" evidence="11">
    <location>
        <begin position="108"/>
        <end position="119"/>
    </location>
</feature>
<comment type="caution">
    <text evidence="19">The sequence shown here is derived from an EMBL/GenBank/DDBJ whole genome shotgun (WGS) entry which is preliminary data.</text>
</comment>
<evidence type="ECO:0000256" key="2">
    <source>
        <dbReference type="ARBA" id="ARBA00022723"/>
    </source>
</evidence>
<dbReference type="GO" id="GO:0004386">
    <property type="term" value="F:helicase activity"/>
    <property type="evidence" value="ECO:0007669"/>
    <property type="project" value="TreeGrafter"/>
</dbReference>
<keyword evidence="21" id="KW-1185">Reference proteome</keyword>
<dbReference type="GO" id="GO:0005524">
    <property type="term" value="F:ATP binding"/>
    <property type="evidence" value="ECO:0007669"/>
    <property type="project" value="UniProtKB-KW"/>
</dbReference>
<dbReference type="CDD" id="cd00590">
    <property type="entry name" value="RRM_SF"/>
    <property type="match status" value="1"/>
</dbReference>
<evidence type="ECO:0000256" key="6">
    <source>
        <dbReference type="ARBA" id="ARBA00022801"/>
    </source>
</evidence>
<feature type="domain" description="IBR" evidence="16">
    <location>
        <begin position="1554"/>
        <end position="1616"/>
    </location>
</feature>
<organism evidence="19 21">
    <name type="scientific">Rotaria socialis</name>
    <dbReference type="NCBI Taxonomy" id="392032"/>
    <lineage>
        <taxon>Eukaryota</taxon>
        <taxon>Metazoa</taxon>
        <taxon>Spiralia</taxon>
        <taxon>Gnathifera</taxon>
        <taxon>Rotifera</taxon>
        <taxon>Eurotatoria</taxon>
        <taxon>Bdelloidea</taxon>
        <taxon>Philodinida</taxon>
        <taxon>Philodinidae</taxon>
        <taxon>Rotaria</taxon>
    </lineage>
</organism>
<feature type="compositionally biased region" description="Polar residues" evidence="11">
    <location>
        <begin position="73"/>
        <end position="99"/>
    </location>
</feature>
<dbReference type="GO" id="GO:0016787">
    <property type="term" value="F:hydrolase activity"/>
    <property type="evidence" value="ECO:0007669"/>
    <property type="project" value="UniProtKB-KW"/>
</dbReference>
<feature type="region of interest" description="Disordered" evidence="11">
    <location>
        <begin position="1"/>
        <end position="128"/>
    </location>
</feature>
<dbReference type="InterPro" id="IPR002464">
    <property type="entry name" value="DNA/RNA_helicase_DEAH_CS"/>
</dbReference>
<evidence type="ECO:0000259" key="16">
    <source>
        <dbReference type="SMART" id="SM00647"/>
    </source>
</evidence>
<dbReference type="InterPro" id="IPR047548">
    <property type="entry name" value="Rcat_RBR_RNF14"/>
</dbReference>
<dbReference type="Proteomes" id="UP000663873">
    <property type="component" value="Unassembled WGS sequence"/>
</dbReference>
<keyword evidence="10" id="KW-0175">Coiled coil</keyword>
<dbReference type="EMBL" id="CAJOBQ010003225">
    <property type="protein sequence ID" value="CAF4598915.1"/>
    <property type="molecule type" value="Genomic_DNA"/>
</dbReference>
<keyword evidence="7" id="KW-0862">Zinc</keyword>
<evidence type="ECO:0000256" key="11">
    <source>
        <dbReference type="SAM" id="MobiDB-lite"/>
    </source>
</evidence>
<keyword evidence="8" id="KW-0067">ATP-binding</keyword>
<dbReference type="Pfam" id="PF00271">
    <property type="entry name" value="Helicase_C"/>
    <property type="match status" value="1"/>
</dbReference>
<dbReference type="PANTHER" id="PTHR18934:SF81">
    <property type="entry name" value="ATP-DEPENDENT RNA HELICASE DEAH11, CHLOROPLASTIC-RELATED"/>
    <property type="match status" value="1"/>
</dbReference>
<feature type="domain" description="Helicase ATP-binding" evidence="14">
    <location>
        <begin position="233"/>
        <end position="422"/>
    </location>
</feature>
<feature type="compositionally biased region" description="Polar residues" evidence="11">
    <location>
        <begin position="53"/>
        <end position="63"/>
    </location>
</feature>
<feature type="domain" description="RING-type" evidence="12">
    <location>
        <begin position="1484"/>
        <end position="1533"/>
    </location>
</feature>
<dbReference type="EMBL" id="CAJNXB010001091">
    <property type="protein sequence ID" value="CAF3129884.1"/>
    <property type="molecule type" value="Genomic_DNA"/>
</dbReference>
<evidence type="ECO:0000259" key="12">
    <source>
        <dbReference type="SMART" id="SM00184"/>
    </source>
</evidence>
<dbReference type="Pfam" id="PF00270">
    <property type="entry name" value="DEAD"/>
    <property type="match status" value="1"/>
</dbReference>
<dbReference type="EMBL" id="CAJOBP010004423">
    <property type="protein sequence ID" value="CAF4439753.1"/>
    <property type="molecule type" value="Genomic_DNA"/>
</dbReference>
<dbReference type="InterPro" id="IPR014001">
    <property type="entry name" value="Helicase_ATP-bd"/>
</dbReference>
<dbReference type="SMART" id="SM00847">
    <property type="entry name" value="HA2"/>
    <property type="match status" value="1"/>
</dbReference>
<feature type="domain" description="RRM" evidence="13">
    <location>
        <begin position="982"/>
        <end position="1052"/>
    </location>
</feature>
<keyword evidence="5" id="KW-0833">Ubl conjugation pathway</keyword>
<dbReference type="PROSITE" id="PS00690">
    <property type="entry name" value="DEAH_ATP_HELICASE"/>
    <property type="match status" value="1"/>
</dbReference>
<dbReference type="SMART" id="SM00647">
    <property type="entry name" value="IBR"/>
    <property type="match status" value="2"/>
</dbReference>
<name>A0A820RQQ2_9BILA</name>
<protein>
    <recommendedName>
        <fullName evidence="22">RNA helicase</fullName>
    </recommendedName>
</protein>
<dbReference type="InterPro" id="IPR035979">
    <property type="entry name" value="RBD_domain_sf"/>
</dbReference>
<comment type="pathway">
    <text evidence="1">Protein modification; protein ubiquitination.</text>
</comment>
<dbReference type="InterPro" id="IPR027417">
    <property type="entry name" value="P-loop_NTPase"/>
</dbReference>
<evidence type="ECO:0000256" key="4">
    <source>
        <dbReference type="ARBA" id="ARBA00022771"/>
    </source>
</evidence>
<dbReference type="GO" id="GO:0003723">
    <property type="term" value="F:RNA binding"/>
    <property type="evidence" value="ECO:0007669"/>
    <property type="project" value="InterPro"/>
</dbReference>
<sequence length="1704" mass="193710">MASQTNQTPESDNATAQPTLTNRSESKRVGSPFILRPKGRRTFTRGDGHHQLPPNNQQRTVSPSLPPCRGRGSINTPSQFPKQFPSKSALSQDDSQVNECYTEEKQNLRKHNMRHRSNSRPKVLPRTQSANSLTVPLLSKEDIVEKFKSLQQKDVFEVMHQHQLLKFEQKSPLLSLEEDNGMPAIKQGYIQQLEDQLETFENTVFTLSLDNSMTSETMSQLLNRLEREIKRLSNRLPIYAQRDVLIDAIMSNQVVILKGNTGSGKSTQLVQYLVDAGLADRGQIICTQPRRLAARLLASLVAEEFGCQLGKEVRCDIFGTCCPSPQTKIRFVTEAVLLNEYHADPMLSNYSVVIIDEAHERRLNTDIIFGVMKLCARQRKDLKLVIMSATMDSNLLRKYYSGANLIQVSDQIFPVEDEYVDENPEKYVDAAIDKVLEIHASQDPGDILVFLTGPDEIDRAITAVKSKIDRSGSVLVLPLYGKLNEQETKVVFTPTDPKKRKIIFATNCAETSITIDGIRYVVDSGMVKEVVWDSERNTQALKVSYTTQSSVQQRRGRAGRTAPGKCYHLYTCDTYESLDLYARAEILCIQPTVAVLKLKYLQVVDDFLKFDWLEAPSAKSLQDAVSTLTWIGALDSQTGKLTNLGQGMAILGLDSMLSAMILSGKDYNCLSYTIALAAMLTVAQNIWWRGKDERLKQLSNEKRALFVSTSGVGGDYLLLLRIFLEWNALGNNADLKRNWCHQYMINGKSLKIASDFIRETSSQLHHQFQINSKELNDDLTDRIIRCICAGFFQHLAIAKGADRGTYQLINNITPMTAQLQPWSTLTYTQQSTKFVLYFEILNLSNTTLLCVACPVDAKWLNQQWLKSIPQIALLCTLQSYDFKNLGLSLLLSIVGKGRWKLPALEKSMGITFEVNYKQAVLTIWGEPDKLIDAKRQLQLIIDRESEKLHTEVQEYEIVGSTRILLGAGAEPQLVLIRDEFTKVLLTNLPTSFTEEQIERKCQLHGLVRHVTMIQTSPGDNSASATYFTCDDARQAVTRLAHEIWNGQEINVSPSYARTSVYTTTQNCKLKAQWFMTESEGRSCVYFDQEQAAQKACTVFKNTIYCGRPTKVEYKKNIKESGKDEFIIELFELPPDIDEEVLLEELNRHHLANFMTNVIVFRKNLPSNRPLDKFSETADEDIMDLMKFKSLFTDRQKFNSVPDIQIHPATVDGRVVASILFSDPRDVMTAMNMYKKDTSDPLKFKQFKIHFVPNIDHIIVLNTDLAKAIPHRIEKAMQTIQADRQLSDIRLVDEITSEDNQEIKLITIKGTNLEQIQKARIIFDKLMKGLSFKFHSASWASAIFSAAGKKFLINLQDRTNTYIWWNWSSAQLTIFGEENDRNNVYREIDIYIQKALPKRVYSISIRIPEGCARQCLERSSEIYELGNEKAKVRINMIKQRITVRGNRTAVTECEQKVNNILGKVVLTSVESATKTIMATDIEHICLICADNFNEPYSLQQCGHKFCHSCLSDYFETHFDTTMNSETFKLRCPSSDCNKICLIRDIQSIVGFDKMALLATIAYKIHIREPKNDLAQCVGINCNQGYRPSENSSTYFCDQCMKVYCIGCQVEYHANMTCKEYQAVKQKEQDAVLLNYNLGNLPYKHCPKCHTLIEKYAGCNAMKCTQCNLAFCWVCALTDEDDVHFHYNDKNYPCYGKCFDLKDLES</sequence>
<reference evidence="19" key="1">
    <citation type="submission" date="2021-02" db="EMBL/GenBank/DDBJ databases">
        <authorList>
            <person name="Nowell W R."/>
        </authorList>
    </citation>
    <scope>NUCLEOTIDE SEQUENCE</scope>
</reference>
<evidence type="ECO:0000259" key="14">
    <source>
        <dbReference type="SMART" id="SM00487"/>
    </source>
</evidence>
<evidence type="ECO:0000259" key="15">
    <source>
        <dbReference type="SMART" id="SM00490"/>
    </source>
</evidence>
<dbReference type="InterPro" id="IPR027370">
    <property type="entry name" value="Znf-RING_euk"/>
</dbReference>
<dbReference type="CDD" id="cd18791">
    <property type="entry name" value="SF2_C_RHA"/>
    <property type="match status" value="1"/>
</dbReference>
<evidence type="ECO:0000313" key="19">
    <source>
        <dbReference type="EMBL" id="CAF4439753.1"/>
    </source>
</evidence>
<evidence type="ECO:0008006" key="22">
    <source>
        <dbReference type="Google" id="ProtNLM"/>
    </source>
</evidence>
<evidence type="ECO:0000256" key="9">
    <source>
        <dbReference type="ARBA" id="ARBA00044508"/>
    </source>
</evidence>
<dbReference type="Pfam" id="PF22191">
    <property type="entry name" value="IBR_1"/>
    <property type="match status" value="1"/>
</dbReference>
<dbReference type="CDD" id="cd20335">
    <property type="entry name" value="BRcat_RBR"/>
    <property type="match status" value="1"/>
</dbReference>
<dbReference type="Gene3D" id="3.40.50.300">
    <property type="entry name" value="P-loop containing nucleotide triphosphate hydrolases"/>
    <property type="match status" value="2"/>
</dbReference>
<dbReference type="SUPFAM" id="SSF57850">
    <property type="entry name" value="RING/U-box"/>
    <property type="match status" value="2"/>
</dbReference>
<dbReference type="InterPro" id="IPR011545">
    <property type="entry name" value="DEAD/DEAH_box_helicase_dom"/>
</dbReference>
<dbReference type="InterPro" id="IPR017907">
    <property type="entry name" value="Znf_RING_CS"/>
</dbReference>
<evidence type="ECO:0000259" key="13">
    <source>
        <dbReference type="SMART" id="SM00360"/>
    </source>
</evidence>
<dbReference type="Gene3D" id="3.30.70.330">
    <property type="match status" value="1"/>
</dbReference>
<dbReference type="InterPro" id="IPR001650">
    <property type="entry name" value="Helicase_C-like"/>
</dbReference>
<keyword evidence="6" id="KW-0378">Hydrolase</keyword>
<dbReference type="InterPro" id="IPR013083">
    <property type="entry name" value="Znf_RING/FYVE/PHD"/>
</dbReference>
<dbReference type="PANTHER" id="PTHR18934">
    <property type="entry name" value="ATP-DEPENDENT RNA HELICASE"/>
    <property type="match status" value="1"/>
</dbReference>
<proteinExistence type="inferred from homology"/>
<accession>A0A820RQQ2</accession>
<dbReference type="Gene3D" id="3.30.40.10">
    <property type="entry name" value="Zinc/RING finger domain, C3HC4 (zinc finger)"/>
    <property type="match status" value="1"/>
</dbReference>
<dbReference type="SMART" id="SM00184">
    <property type="entry name" value="RING"/>
    <property type="match status" value="1"/>
</dbReference>
<dbReference type="SUPFAM" id="SSF52540">
    <property type="entry name" value="P-loop containing nucleoside triphosphate hydrolases"/>
    <property type="match status" value="1"/>
</dbReference>
<dbReference type="InterPro" id="IPR000504">
    <property type="entry name" value="RRM_dom"/>
</dbReference>
<evidence type="ECO:0000256" key="1">
    <source>
        <dbReference type="ARBA" id="ARBA00004906"/>
    </source>
</evidence>
<feature type="compositionally biased region" description="Polar residues" evidence="11">
    <location>
        <begin position="1"/>
        <end position="23"/>
    </location>
</feature>
<feature type="coiled-coil region" evidence="10">
    <location>
        <begin position="190"/>
        <end position="242"/>
    </location>
</feature>
<dbReference type="InterPro" id="IPR007502">
    <property type="entry name" value="Helicase-assoc_dom"/>
</dbReference>
<evidence type="ECO:0000313" key="21">
    <source>
        <dbReference type="Proteomes" id="UP000663873"/>
    </source>
</evidence>
<dbReference type="Pfam" id="PF21010">
    <property type="entry name" value="HA2_C"/>
    <property type="match status" value="1"/>
</dbReference>
<gene>
    <name evidence="18" type="ORF">TIS948_LOCUS8473</name>
    <name evidence="20" type="ORF">TSG867_LOCUS27694</name>
    <name evidence="19" type="ORF">UJA718_LOCUS22000</name>
</gene>
<dbReference type="GO" id="GO:0008270">
    <property type="term" value="F:zinc ion binding"/>
    <property type="evidence" value="ECO:0007669"/>
    <property type="project" value="UniProtKB-KW"/>
</dbReference>
<evidence type="ECO:0000259" key="17">
    <source>
        <dbReference type="SMART" id="SM00847"/>
    </source>
</evidence>
<dbReference type="InterPro" id="IPR001841">
    <property type="entry name" value="Znf_RING"/>
</dbReference>
<keyword evidence="3" id="KW-0547">Nucleotide-binding</keyword>
<dbReference type="Proteomes" id="UP000663825">
    <property type="component" value="Unassembled WGS sequence"/>
</dbReference>
<feature type="domain" description="IBR" evidence="16">
    <location>
        <begin position="1624"/>
        <end position="1692"/>
    </location>
</feature>
<dbReference type="SMART" id="SM00490">
    <property type="entry name" value="HELICc"/>
    <property type="match status" value="1"/>
</dbReference>
<feature type="domain" description="Helicase-associated" evidence="17">
    <location>
        <begin position="623"/>
        <end position="720"/>
    </location>
</feature>
<dbReference type="Pfam" id="PF01485">
    <property type="entry name" value="IBR"/>
    <property type="match status" value="1"/>
</dbReference>
<evidence type="ECO:0000256" key="10">
    <source>
        <dbReference type="SAM" id="Coils"/>
    </source>
</evidence>
<dbReference type="Gene3D" id="1.20.120.1080">
    <property type="match status" value="1"/>
</dbReference>
<evidence type="ECO:0000256" key="3">
    <source>
        <dbReference type="ARBA" id="ARBA00022741"/>
    </source>
</evidence>
<dbReference type="Pfam" id="PF13445">
    <property type="entry name" value="zf-RING_UBOX"/>
    <property type="match status" value="1"/>
</dbReference>
<dbReference type="SUPFAM" id="SSF54928">
    <property type="entry name" value="RNA-binding domain, RBD"/>
    <property type="match status" value="2"/>
</dbReference>
<dbReference type="CDD" id="cd17917">
    <property type="entry name" value="DEXHc_RHA-like"/>
    <property type="match status" value="1"/>
</dbReference>
<dbReference type="InterPro" id="IPR002867">
    <property type="entry name" value="IBR_dom"/>
</dbReference>
<evidence type="ECO:0000313" key="18">
    <source>
        <dbReference type="EMBL" id="CAF3129884.1"/>
    </source>
</evidence>
<keyword evidence="4" id="KW-0863">Zinc-finger</keyword>